<dbReference type="InterPro" id="IPR001296">
    <property type="entry name" value="Glyco_trans_1"/>
</dbReference>
<dbReference type="AlphaFoldDB" id="A0A5B9QSB1"/>
<protein>
    <submittedName>
        <fullName evidence="3">Spore coat protein SA</fullName>
        <ecNumber evidence="3">2.4.-.-</ecNumber>
    </submittedName>
</protein>
<evidence type="ECO:0000313" key="3">
    <source>
        <dbReference type="EMBL" id="QEG40275.1"/>
    </source>
</evidence>
<dbReference type="Gene3D" id="3.40.50.2000">
    <property type="entry name" value="Glycogen Phosphorylase B"/>
    <property type="match status" value="2"/>
</dbReference>
<evidence type="ECO:0000259" key="2">
    <source>
        <dbReference type="Pfam" id="PF13439"/>
    </source>
</evidence>
<evidence type="ECO:0000259" key="1">
    <source>
        <dbReference type="Pfam" id="PF00534"/>
    </source>
</evidence>
<accession>A0A5B9QSB1</accession>
<dbReference type="Pfam" id="PF00534">
    <property type="entry name" value="Glycos_transf_1"/>
    <property type="match status" value="1"/>
</dbReference>
<evidence type="ECO:0000313" key="4">
    <source>
        <dbReference type="Proteomes" id="UP000325286"/>
    </source>
</evidence>
<reference evidence="3 4" key="1">
    <citation type="submission" date="2019-08" db="EMBL/GenBank/DDBJ databases">
        <title>Deep-cultivation of Planctomycetes and their phenomic and genomic characterization uncovers novel biology.</title>
        <authorList>
            <person name="Wiegand S."/>
            <person name="Jogler M."/>
            <person name="Boedeker C."/>
            <person name="Pinto D."/>
            <person name="Vollmers J."/>
            <person name="Rivas-Marin E."/>
            <person name="Kohn T."/>
            <person name="Peeters S.H."/>
            <person name="Heuer A."/>
            <person name="Rast P."/>
            <person name="Oberbeckmann S."/>
            <person name="Bunk B."/>
            <person name="Jeske O."/>
            <person name="Meyerdierks A."/>
            <person name="Storesund J.E."/>
            <person name="Kallscheuer N."/>
            <person name="Luecker S."/>
            <person name="Lage O.M."/>
            <person name="Pohl T."/>
            <person name="Merkel B.J."/>
            <person name="Hornburger P."/>
            <person name="Mueller R.-W."/>
            <person name="Bruemmer F."/>
            <person name="Labrenz M."/>
            <person name="Spormann A.M."/>
            <person name="Op den Camp H."/>
            <person name="Overmann J."/>
            <person name="Amann R."/>
            <person name="Jetten M.S.M."/>
            <person name="Mascher T."/>
            <person name="Medema M.H."/>
            <person name="Devos D.P."/>
            <person name="Kaster A.-K."/>
            <person name="Ovreas L."/>
            <person name="Rohde M."/>
            <person name="Galperin M.Y."/>
            <person name="Jogler C."/>
        </authorList>
    </citation>
    <scope>NUCLEOTIDE SEQUENCE [LARGE SCALE GENOMIC DNA]</scope>
    <source>
        <strain evidence="3 4">UC8</strain>
    </source>
</reference>
<dbReference type="GO" id="GO:0016757">
    <property type="term" value="F:glycosyltransferase activity"/>
    <property type="evidence" value="ECO:0007669"/>
    <property type="project" value="UniProtKB-KW"/>
</dbReference>
<keyword evidence="4" id="KW-1185">Reference proteome</keyword>
<dbReference type="KEGG" id="rul:UC8_22820"/>
<dbReference type="Pfam" id="PF13439">
    <property type="entry name" value="Glyco_transf_4"/>
    <property type="match status" value="1"/>
</dbReference>
<organism evidence="3 4">
    <name type="scientific">Roseimaritima ulvae</name>
    <dbReference type="NCBI Taxonomy" id="980254"/>
    <lineage>
        <taxon>Bacteria</taxon>
        <taxon>Pseudomonadati</taxon>
        <taxon>Planctomycetota</taxon>
        <taxon>Planctomycetia</taxon>
        <taxon>Pirellulales</taxon>
        <taxon>Pirellulaceae</taxon>
        <taxon>Roseimaritima</taxon>
    </lineage>
</organism>
<feature type="domain" description="Glycosyl transferase family 1" evidence="1">
    <location>
        <begin position="99"/>
        <end position="265"/>
    </location>
</feature>
<dbReference type="PANTHER" id="PTHR12526">
    <property type="entry name" value="GLYCOSYLTRANSFERASE"/>
    <property type="match status" value="1"/>
</dbReference>
<keyword evidence="3" id="KW-0167">Capsid protein</keyword>
<dbReference type="InterPro" id="IPR028098">
    <property type="entry name" value="Glyco_trans_4-like_N"/>
</dbReference>
<keyword evidence="3" id="KW-0808">Transferase</keyword>
<dbReference type="EC" id="2.4.-.-" evidence="3"/>
<dbReference type="OrthoDB" id="9795746at2"/>
<dbReference type="Proteomes" id="UP000325286">
    <property type="component" value="Chromosome"/>
</dbReference>
<dbReference type="EMBL" id="CP042914">
    <property type="protein sequence ID" value="QEG40275.1"/>
    <property type="molecule type" value="Genomic_DNA"/>
</dbReference>
<keyword evidence="3" id="KW-0328">Glycosyltransferase</keyword>
<gene>
    <name evidence="3" type="primary">cotSA</name>
    <name evidence="3" type="ORF">UC8_22820</name>
</gene>
<proteinExistence type="predicted"/>
<dbReference type="CDD" id="cd03801">
    <property type="entry name" value="GT4_PimA-like"/>
    <property type="match status" value="1"/>
</dbReference>
<sequence length="291" mass="32141">MRNTIRRLAPDVLHANDSHAFMNLNVAAMGIRRPLRIATRRTSFPVRNPWQYNFFADRTVCVVESVAEQCREAGISADQLRVVHSGVDAAKIRSGKRLQTRKALGIRHDQKVLLTIGNLIPCKGHTYLLEALRVVLQQHPDIYLLLAGEGEMRAELQRLAETLGIQDHVRFLGFRRDAPDLLAAADLFVMPSLLEGICGVVLEVMTAGLPLVTTTAGGIADVLAVPPGEPELAWAVPPGEMQPLAAAVIEALRLPDEARQRASRAKVHAEQRFTSDRMIDNTIQVYREGKS</sequence>
<keyword evidence="3" id="KW-0946">Virion</keyword>
<name>A0A5B9QSB1_9BACT</name>
<dbReference type="SUPFAM" id="SSF53756">
    <property type="entry name" value="UDP-Glycosyltransferase/glycogen phosphorylase"/>
    <property type="match status" value="1"/>
</dbReference>
<feature type="domain" description="Glycosyltransferase subfamily 4-like N-terminal" evidence="2">
    <location>
        <begin position="2"/>
        <end position="90"/>
    </location>
</feature>